<dbReference type="AlphaFoldDB" id="A0A6H9SW35"/>
<sequence>MSQDNLLESLKAVAEQRAIGADQLRTMLDDEVRALSSDARVHDYIHVFAIRHLRERMRAQDELERDTSRGTQHDDEQDAGPRQHR</sequence>
<dbReference type="Proteomes" id="UP000494222">
    <property type="component" value="Unassembled WGS sequence"/>
</dbReference>
<evidence type="ECO:0000313" key="3">
    <source>
        <dbReference type="EMBL" id="VWB69110.1"/>
    </source>
</evidence>
<evidence type="ECO:0000313" key="5">
    <source>
        <dbReference type="Proteomes" id="UP000494222"/>
    </source>
</evidence>
<dbReference type="RefSeq" id="WP_151065986.1">
    <property type="nucleotide sequence ID" value="NZ_CABVPL010000021.1"/>
</dbReference>
<gene>
    <name evidence="3" type="ORF">BLA24064_03231</name>
    <name evidence="2" type="ORF">F7R21_20630</name>
</gene>
<dbReference type="Proteomes" id="UP000430232">
    <property type="component" value="Unassembled WGS sequence"/>
</dbReference>
<protein>
    <submittedName>
        <fullName evidence="2">DUF3562 domain-containing protein</fullName>
    </submittedName>
</protein>
<dbReference type="OrthoDB" id="9035061at2"/>
<dbReference type="EMBL" id="VZOJ01000061">
    <property type="protein sequence ID" value="KAB0637886.1"/>
    <property type="molecule type" value="Genomic_DNA"/>
</dbReference>
<name>A0A6H9SW35_9BURK</name>
<reference evidence="2 4" key="1">
    <citation type="submission" date="2019-09" db="EMBL/GenBank/DDBJ databases">
        <title>Draft genome sequences of 48 bacterial type strains from the CCUG.</title>
        <authorList>
            <person name="Tunovic T."/>
            <person name="Pineiro-Iglesias B."/>
            <person name="Unosson C."/>
            <person name="Inganas E."/>
            <person name="Ohlen M."/>
            <person name="Cardew S."/>
            <person name="Jensie-Markopoulos S."/>
            <person name="Salva-Serra F."/>
            <person name="Jaen-Luchoro D."/>
            <person name="Karlsson R."/>
            <person name="Svensson-Stadler L."/>
            <person name="Chun J."/>
            <person name="Moore E."/>
        </authorList>
    </citation>
    <scope>NUCLEOTIDE SEQUENCE [LARGE SCALE GENOMIC DNA]</scope>
    <source>
        <strain evidence="2 4">CCUG 54555</strain>
    </source>
</reference>
<feature type="region of interest" description="Disordered" evidence="1">
    <location>
        <begin position="59"/>
        <end position="85"/>
    </location>
</feature>
<reference evidence="3 5" key="2">
    <citation type="submission" date="2019-09" db="EMBL/GenBank/DDBJ databases">
        <authorList>
            <person name="Depoorter E."/>
        </authorList>
    </citation>
    <scope>NUCLEOTIDE SEQUENCE [LARGE SCALE GENOMIC DNA]</scope>
    <source>
        <strain evidence="3">LMG 24064</strain>
    </source>
</reference>
<evidence type="ECO:0000313" key="2">
    <source>
        <dbReference type="EMBL" id="KAB0637886.1"/>
    </source>
</evidence>
<accession>A0A6H9SW35</accession>
<feature type="compositionally biased region" description="Basic and acidic residues" evidence="1">
    <location>
        <begin position="59"/>
        <end position="74"/>
    </location>
</feature>
<organism evidence="2 4">
    <name type="scientific">Burkholderia latens</name>
    <dbReference type="NCBI Taxonomy" id="488446"/>
    <lineage>
        <taxon>Bacteria</taxon>
        <taxon>Pseudomonadati</taxon>
        <taxon>Pseudomonadota</taxon>
        <taxon>Betaproteobacteria</taxon>
        <taxon>Burkholderiales</taxon>
        <taxon>Burkholderiaceae</taxon>
        <taxon>Burkholderia</taxon>
        <taxon>Burkholderia cepacia complex</taxon>
    </lineage>
</organism>
<proteinExistence type="predicted"/>
<dbReference type="GeneID" id="99790507"/>
<dbReference type="EMBL" id="CABVPL010000021">
    <property type="protein sequence ID" value="VWB69110.1"/>
    <property type="molecule type" value="Genomic_DNA"/>
</dbReference>
<dbReference type="Pfam" id="PF12085">
    <property type="entry name" value="DUF3562"/>
    <property type="match status" value="1"/>
</dbReference>
<dbReference type="InterPro" id="IPR021945">
    <property type="entry name" value="DUF3562"/>
</dbReference>
<evidence type="ECO:0000256" key="1">
    <source>
        <dbReference type="SAM" id="MobiDB-lite"/>
    </source>
</evidence>
<keyword evidence="4" id="KW-1185">Reference proteome</keyword>
<evidence type="ECO:0000313" key="4">
    <source>
        <dbReference type="Proteomes" id="UP000430232"/>
    </source>
</evidence>